<protein>
    <submittedName>
        <fullName evidence="13">Ribosome biogenesis protein</fullName>
    </submittedName>
</protein>
<dbReference type="Gene3D" id="3.40.50.300">
    <property type="entry name" value="P-loop containing nucleotide triphosphate hydrolases"/>
    <property type="match status" value="1"/>
</dbReference>
<keyword evidence="4" id="KW-0547">Nucleotide-binding</keyword>
<organism evidence="13 14">
    <name type="scientific">Metarhizium robertsii</name>
    <dbReference type="NCBI Taxonomy" id="568076"/>
    <lineage>
        <taxon>Eukaryota</taxon>
        <taxon>Fungi</taxon>
        <taxon>Dikarya</taxon>
        <taxon>Ascomycota</taxon>
        <taxon>Pezizomycotina</taxon>
        <taxon>Sordariomycetes</taxon>
        <taxon>Hypocreomycetidae</taxon>
        <taxon>Hypocreales</taxon>
        <taxon>Clavicipitaceae</taxon>
        <taxon>Metarhizium</taxon>
    </lineage>
</organism>
<dbReference type="GO" id="GO:0032040">
    <property type="term" value="C:small-subunit processome"/>
    <property type="evidence" value="ECO:0007669"/>
    <property type="project" value="UniProtKB-ARBA"/>
</dbReference>
<dbReference type="InterPro" id="IPR027417">
    <property type="entry name" value="P-loop_NTPase"/>
</dbReference>
<dbReference type="Pfam" id="PF04950">
    <property type="entry name" value="RIBIOP_C"/>
    <property type="match status" value="1"/>
</dbReference>
<accession>A0A0A1V5Z0</accession>
<dbReference type="PROSITE" id="PS51714">
    <property type="entry name" value="G_BMS1"/>
    <property type="match status" value="1"/>
</dbReference>
<dbReference type="GO" id="GO:0005524">
    <property type="term" value="F:ATP binding"/>
    <property type="evidence" value="ECO:0007669"/>
    <property type="project" value="UniProtKB-KW"/>
</dbReference>
<dbReference type="FunFam" id="3.40.50.300:FF:000105">
    <property type="entry name" value="BMS1 ribosome biogenesis factor"/>
    <property type="match status" value="1"/>
</dbReference>
<feature type="region of interest" description="Disordered" evidence="11">
    <location>
        <begin position="397"/>
        <end position="513"/>
    </location>
</feature>
<dbReference type="eggNOG" id="KOG1951">
    <property type="taxonomic scope" value="Eukaryota"/>
</dbReference>
<evidence type="ECO:0000256" key="10">
    <source>
        <dbReference type="ARBA" id="ARBA00061391"/>
    </source>
</evidence>
<keyword evidence="6" id="KW-0067">ATP-binding</keyword>
<evidence type="ECO:0000313" key="13">
    <source>
        <dbReference type="EMBL" id="EXV05016.1"/>
    </source>
</evidence>
<dbReference type="GO" id="GO:0000479">
    <property type="term" value="P:endonucleolytic cleavage of tricistronic rRNA transcript (SSU-rRNA, 5.8S rRNA, LSU-rRNA)"/>
    <property type="evidence" value="ECO:0007669"/>
    <property type="project" value="TreeGrafter"/>
</dbReference>
<evidence type="ECO:0000256" key="7">
    <source>
        <dbReference type="ARBA" id="ARBA00023134"/>
    </source>
</evidence>
<evidence type="ECO:0000256" key="3">
    <source>
        <dbReference type="ARBA" id="ARBA00022553"/>
    </source>
</evidence>
<feature type="compositionally biased region" description="Acidic residues" evidence="11">
    <location>
        <begin position="564"/>
        <end position="578"/>
    </location>
</feature>
<feature type="compositionally biased region" description="Gly residues" evidence="11">
    <location>
        <begin position="1141"/>
        <end position="1151"/>
    </location>
</feature>
<dbReference type="CDD" id="cd01882">
    <property type="entry name" value="BMS1"/>
    <property type="match status" value="1"/>
</dbReference>
<dbReference type="InterPro" id="IPR039761">
    <property type="entry name" value="Bms1/Tsr1"/>
</dbReference>
<dbReference type="GO" id="GO:0030686">
    <property type="term" value="C:90S preribosome"/>
    <property type="evidence" value="ECO:0007669"/>
    <property type="project" value="TreeGrafter"/>
</dbReference>
<proteinExistence type="inferred from homology"/>
<dbReference type="InterPro" id="IPR012948">
    <property type="entry name" value="AARP2CN"/>
</dbReference>
<comment type="catalytic activity">
    <reaction evidence="9">
        <text>GTP + H2O = GDP + phosphate + H(+)</text>
        <dbReference type="Rhea" id="RHEA:19669"/>
        <dbReference type="ChEBI" id="CHEBI:15377"/>
        <dbReference type="ChEBI" id="CHEBI:15378"/>
        <dbReference type="ChEBI" id="CHEBI:37565"/>
        <dbReference type="ChEBI" id="CHEBI:43474"/>
        <dbReference type="ChEBI" id="CHEBI:58189"/>
    </reaction>
    <physiologicalReaction direction="left-to-right" evidence="9">
        <dbReference type="Rhea" id="RHEA:19670"/>
    </physiologicalReaction>
</comment>
<feature type="region of interest" description="Disordered" evidence="11">
    <location>
        <begin position="1096"/>
        <end position="1151"/>
    </location>
</feature>
<comment type="subcellular location">
    <subcellularLocation>
        <location evidence="1">Nucleus</location>
        <location evidence="1">Nucleolus</location>
    </subcellularLocation>
</comment>
<keyword evidence="7" id="KW-0342">GTP-binding</keyword>
<dbReference type="Pfam" id="PF01926">
    <property type="entry name" value="MMR_HSR1"/>
    <property type="match status" value="1"/>
</dbReference>
<feature type="domain" description="Bms1-type G" evidence="12">
    <location>
        <begin position="63"/>
        <end position="228"/>
    </location>
</feature>
<keyword evidence="2" id="KW-0690">Ribosome biogenesis</keyword>
<feature type="compositionally biased region" description="Acidic residues" evidence="11">
    <location>
        <begin position="627"/>
        <end position="664"/>
    </location>
</feature>
<feature type="compositionally biased region" description="Basic and acidic residues" evidence="11">
    <location>
        <begin position="579"/>
        <end position="597"/>
    </location>
</feature>
<dbReference type="AlphaFoldDB" id="A0A0A1V5Z0"/>
<feature type="compositionally biased region" description="Acidic residues" evidence="11">
    <location>
        <begin position="496"/>
        <end position="513"/>
    </location>
</feature>
<keyword evidence="3" id="KW-0597">Phosphoprotein</keyword>
<dbReference type="SMART" id="SM01362">
    <property type="entry name" value="DUF663"/>
    <property type="match status" value="1"/>
</dbReference>
<evidence type="ECO:0000256" key="6">
    <source>
        <dbReference type="ARBA" id="ARBA00022840"/>
    </source>
</evidence>
<dbReference type="EMBL" id="JELW01000002">
    <property type="protein sequence ID" value="EXV05016.1"/>
    <property type="molecule type" value="Genomic_DNA"/>
</dbReference>
<dbReference type="GO" id="GO:0003924">
    <property type="term" value="F:GTPase activity"/>
    <property type="evidence" value="ECO:0007669"/>
    <property type="project" value="TreeGrafter"/>
</dbReference>
<evidence type="ECO:0000256" key="9">
    <source>
        <dbReference type="ARBA" id="ARBA00049117"/>
    </source>
</evidence>
<feature type="compositionally biased region" description="Basic and acidic residues" evidence="11">
    <location>
        <begin position="1100"/>
        <end position="1131"/>
    </location>
</feature>
<dbReference type="GO" id="GO:0005654">
    <property type="term" value="C:nucleoplasm"/>
    <property type="evidence" value="ECO:0007669"/>
    <property type="project" value="UniProtKB-ARBA"/>
</dbReference>
<dbReference type="OrthoDB" id="10260897at2759"/>
<feature type="region of interest" description="Disordered" evidence="11">
    <location>
        <begin position="1"/>
        <end position="48"/>
    </location>
</feature>
<feature type="region of interest" description="Disordered" evidence="11">
    <location>
        <begin position="618"/>
        <end position="700"/>
    </location>
</feature>
<dbReference type="InterPro" id="IPR006073">
    <property type="entry name" value="GTP-bd"/>
</dbReference>
<evidence type="ECO:0000256" key="2">
    <source>
        <dbReference type="ARBA" id="ARBA00022517"/>
    </source>
</evidence>
<dbReference type="SUPFAM" id="SSF52540">
    <property type="entry name" value="P-loop containing nucleoside triphosphate hydrolases"/>
    <property type="match status" value="1"/>
</dbReference>
<comment type="similarity">
    <text evidence="10">Belongs to the TRAFAC class translation factor GTPase superfamily. Bms1-like GTPase family. BMS1 subfamily.</text>
</comment>
<dbReference type="PANTHER" id="PTHR12858">
    <property type="entry name" value="RIBOSOME BIOGENESIS PROTEIN"/>
    <property type="match status" value="1"/>
</dbReference>
<keyword evidence="8" id="KW-0539">Nucleus</keyword>
<evidence type="ECO:0000256" key="1">
    <source>
        <dbReference type="ARBA" id="ARBA00004604"/>
    </source>
</evidence>
<gene>
    <name evidence="13" type="ORF">X797_002703</name>
</gene>
<dbReference type="PANTHER" id="PTHR12858:SF2">
    <property type="entry name" value="RIBOSOME BIOGENESIS PROTEIN BMS1 HOMOLOG"/>
    <property type="match status" value="1"/>
</dbReference>
<dbReference type="Pfam" id="PF08142">
    <property type="entry name" value="AARP2CN"/>
    <property type="match status" value="1"/>
</dbReference>
<evidence type="ECO:0000256" key="5">
    <source>
        <dbReference type="ARBA" id="ARBA00022801"/>
    </source>
</evidence>
<name>A0A0A1V5Z0_9HYPO</name>
<evidence type="ECO:0000256" key="11">
    <source>
        <dbReference type="SAM" id="MobiDB-lite"/>
    </source>
</evidence>
<dbReference type="HOGENOM" id="CLU_002486_0_0_1"/>
<feature type="region of interest" description="Disordered" evidence="11">
    <location>
        <begin position="555"/>
        <end position="600"/>
    </location>
</feature>
<feature type="compositionally biased region" description="Basic and acidic residues" evidence="11">
    <location>
        <begin position="458"/>
        <end position="477"/>
    </location>
</feature>
<evidence type="ECO:0000313" key="14">
    <source>
        <dbReference type="Proteomes" id="UP000030151"/>
    </source>
</evidence>
<dbReference type="Proteomes" id="UP000030151">
    <property type="component" value="Unassembled WGS sequence"/>
</dbReference>
<dbReference type="SMART" id="SM00785">
    <property type="entry name" value="AARP2CN"/>
    <property type="match status" value="1"/>
</dbReference>
<feature type="compositionally biased region" description="Basic and acidic residues" evidence="11">
    <location>
        <begin position="665"/>
        <end position="700"/>
    </location>
</feature>
<dbReference type="InterPro" id="IPR030387">
    <property type="entry name" value="G_Bms1/Tsr1_dom"/>
</dbReference>
<feature type="compositionally biased region" description="Basic residues" evidence="11">
    <location>
        <begin position="1"/>
        <end position="19"/>
    </location>
</feature>
<sequence length="1151" mass="131287">MEQQVHKPHRKSKEKKKHTGDHNPKAFAFSNPGKLQRSAARSQDIKEKRLHVPLVDRLPDEAPPRLVAIVGPPGVGKTTLLKSMVRRYTKETLSDPQGPITVVTSKKQRLTFIECPNQMEAMVDIAKVADIVLLMIDGNYGFEMETMEFLNVLAATGMPGNVFGILTHLDLFRKPQALKDAKKRLKRRLWTELYQGAHLFYLSGVMNGRYPDREIHNLSRFVSVMKNPRPLVWRNNHPYSIVDSFRDITHPTKIEEDPNCDRSIVLSGYLRGTNFAAQGQRIHVAGLGDFTVANMEVLPDPCPTPSMEQALAKITGKTGRRRLDEKEKKLHAPMSDRSGLKIDGDAIWITREKGFSFDKDAEGVERGEGEEMIVGLQAERRLLGQMEDGVQLFSGGEKLKEVAEEEDTGRKTQRRARIAERSESDVEDEGMDDEDEEEDEGFVSGSGDEDSDAEVEFNESKMGKMFRKDADKSKGEDDVAFADSDSDLGSISGDDTGMDDEDEDEDFTSDEEAAAMRWKDDLADRARKMHGKRRTYHTNDLARYMYDDSMTPEEALKRWRGEDNEPEEENIEDSDDDEFFKKSSQEKEDSTEDRSIPDYDYEDLAAKWAERDNIEALRRRFTTSDLGGDDDGEEGEADGDDDDFGGFGDDDDEGDGVFEDLEAEPAEKEQETAEDIAAERERNAKRKEQLKQRFEEEDREGFLNDKANARREGGDIQEYGEDDWYDAQKAMIQKQLDINKEEFETLDERQRAAVEGYRAGKYAKIVLEKVPAEFVTKFNARLPIVVGGLTATEDRWGFVQVRIKRHRWHKKILKTNDPLIVSLGWRRFQTMPIYSTTDSRTRNRMLKYTPEHMHCFGTMYAPLIAPNTGFVCFNSFSASNAGFRIAATGTVLSVDESTEIVKKLKLTGVPYKIFKNTAFIKDMFNSSLEIAKFEGASIKTVSGVRGQIKRALSKPEGHFRATFEDKILLSDIVFLRAWYPIKPHRFYNPATNLIGWQPMRLTGEVRRDEGVAAPQLKNSQYRKIERETRHFNPLRVPRALAADLPYKSQITTTKKQKRDTYMQKRAIVLPKNSEEKKARAVMQQLLTIRNDAAAKRRAKKAENHAAFKKKLADNEEKKEAREKRETKEFWRKNGRKRGAEDGGSGGGKRRR</sequence>
<evidence type="ECO:0000256" key="4">
    <source>
        <dbReference type="ARBA" id="ARBA00022741"/>
    </source>
</evidence>
<feature type="compositionally biased region" description="Acidic residues" evidence="11">
    <location>
        <begin position="425"/>
        <end position="457"/>
    </location>
</feature>
<reference evidence="13 14" key="1">
    <citation type="submission" date="2014-02" db="EMBL/GenBank/DDBJ databases">
        <title>The genome sequence of the entomopathogenic fungus Metarhizium robertsii ARSEF 2575.</title>
        <authorList>
            <person name="Giuliano Garisto Donzelli B."/>
            <person name="Roe B.A."/>
            <person name="Macmil S.L."/>
            <person name="Krasnoff S.B."/>
            <person name="Gibson D.M."/>
        </authorList>
    </citation>
    <scope>NUCLEOTIDE SEQUENCE [LARGE SCALE GENOMIC DNA]</scope>
    <source>
        <strain evidence="13 14">ARSEF 2575</strain>
    </source>
</reference>
<dbReference type="InterPro" id="IPR037875">
    <property type="entry name" value="Bms1_N"/>
</dbReference>
<dbReference type="GO" id="GO:0034511">
    <property type="term" value="F:U3 snoRNA binding"/>
    <property type="evidence" value="ECO:0007669"/>
    <property type="project" value="TreeGrafter"/>
</dbReference>
<dbReference type="GO" id="GO:0000462">
    <property type="term" value="P:maturation of SSU-rRNA from tricistronic rRNA transcript (SSU-rRNA, 5.8S rRNA, LSU-rRNA)"/>
    <property type="evidence" value="ECO:0007669"/>
    <property type="project" value="TreeGrafter"/>
</dbReference>
<comment type="caution">
    <text evidence="13">The sequence shown here is derived from an EMBL/GenBank/DDBJ whole genome shotgun (WGS) entry which is preliminary data.</text>
</comment>
<dbReference type="GO" id="GO:0005525">
    <property type="term" value="F:GTP binding"/>
    <property type="evidence" value="ECO:0007669"/>
    <property type="project" value="UniProtKB-KW"/>
</dbReference>
<evidence type="ECO:0000259" key="12">
    <source>
        <dbReference type="PROSITE" id="PS51714"/>
    </source>
</evidence>
<evidence type="ECO:0000256" key="8">
    <source>
        <dbReference type="ARBA" id="ARBA00023242"/>
    </source>
</evidence>
<keyword evidence="5" id="KW-0378">Hydrolase</keyword>
<dbReference type="InterPro" id="IPR007034">
    <property type="entry name" value="BMS1_TSR1_C"/>
</dbReference>